<accession>A0ABR8FX71</accession>
<organism evidence="1 2">
    <name type="scientific">Nostoc spongiaeforme FACHB-130</name>
    <dbReference type="NCBI Taxonomy" id="1357510"/>
    <lineage>
        <taxon>Bacteria</taxon>
        <taxon>Bacillati</taxon>
        <taxon>Cyanobacteriota</taxon>
        <taxon>Cyanophyceae</taxon>
        <taxon>Nostocales</taxon>
        <taxon>Nostocaceae</taxon>
        <taxon>Nostoc</taxon>
    </lineage>
</organism>
<dbReference type="EMBL" id="JACJTB010000019">
    <property type="protein sequence ID" value="MBD2595698.1"/>
    <property type="molecule type" value="Genomic_DNA"/>
</dbReference>
<protein>
    <recommendedName>
        <fullName evidence="3">DUF4435 domain-containing protein</fullName>
    </recommendedName>
</protein>
<name>A0ABR8FX71_9NOSO</name>
<keyword evidence="2" id="KW-1185">Reference proteome</keyword>
<gene>
    <name evidence="1" type="ORF">H6G74_15365</name>
</gene>
<evidence type="ECO:0000313" key="2">
    <source>
        <dbReference type="Proteomes" id="UP000603457"/>
    </source>
</evidence>
<comment type="caution">
    <text evidence="1">The sequence shown here is derived from an EMBL/GenBank/DDBJ whole genome shotgun (WGS) entry which is preliminary data.</text>
</comment>
<dbReference type="Pfam" id="PF11536">
    <property type="entry name" value="DUF3226"/>
    <property type="match status" value="1"/>
</dbReference>
<dbReference type="Proteomes" id="UP000603457">
    <property type="component" value="Unassembled WGS sequence"/>
</dbReference>
<evidence type="ECO:0008006" key="3">
    <source>
        <dbReference type="Google" id="ProtNLM"/>
    </source>
</evidence>
<reference evidence="1 2" key="1">
    <citation type="journal article" date="2020" name="ISME J.">
        <title>Comparative genomics reveals insights into cyanobacterial evolution and habitat adaptation.</title>
        <authorList>
            <person name="Chen M.Y."/>
            <person name="Teng W.K."/>
            <person name="Zhao L."/>
            <person name="Hu C.X."/>
            <person name="Zhou Y.K."/>
            <person name="Han B.P."/>
            <person name="Song L.R."/>
            <person name="Shu W.S."/>
        </authorList>
    </citation>
    <scope>NUCLEOTIDE SEQUENCE [LARGE SCALE GENOMIC DNA]</scope>
    <source>
        <strain evidence="1 2">FACHB-130</strain>
    </source>
</reference>
<proteinExistence type="predicted"/>
<dbReference type="InterPro" id="IPR024508">
    <property type="entry name" value="DUF3226"/>
</dbReference>
<evidence type="ECO:0000313" key="1">
    <source>
        <dbReference type="EMBL" id="MBD2595698.1"/>
    </source>
</evidence>
<dbReference type="RefSeq" id="WP_190968489.1">
    <property type="nucleotide sequence ID" value="NZ_JACJTB010000019.1"/>
</dbReference>
<sequence length="215" mass="24790">MVKKYNPKKLLVEGKDDLRVIPELIENNGIFWGKRGEEIVLIRDCEGYPNIDSNLISTELQASGLTHLGIIIDADENLSARWQSIRNACLPSISDIPEQLPETGLIHTTEDGIKFGIWIMPDNQISGMLETFLAYLIRDEDKSIWQYAQEVVQEAKNQGAPFQDSYIDKAKIYTWLAWQEEPGRQLHQAIKYKVLNPQHPNAQIFFTWFKNLYNL</sequence>
<dbReference type="SUPFAM" id="SSF160945">
    <property type="entry name" value="PH0156-like"/>
    <property type="match status" value="1"/>
</dbReference>